<protein>
    <recommendedName>
        <fullName evidence="7">Photosystem I reaction center subunit XII</fullName>
    </recommendedName>
    <alternativeName>
        <fullName evidence="7">PSI-M</fullName>
    </alternativeName>
</protein>
<evidence type="ECO:0000313" key="8">
    <source>
        <dbReference type="EMBL" id="QCD15676.1"/>
    </source>
</evidence>
<feature type="transmembrane region" description="Helical" evidence="7">
    <location>
        <begin position="9"/>
        <end position="31"/>
    </location>
</feature>
<evidence type="ECO:0000256" key="7">
    <source>
        <dbReference type="HAMAP-Rule" id="MF_00828"/>
    </source>
</evidence>
<evidence type="ECO:0000256" key="2">
    <source>
        <dbReference type="ARBA" id="ARBA00022692"/>
    </source>
</evidence>
<keyword evidence="6 7" id="KW-0472">Membrane</keyword>
<keyword evidence="1 7" id="KW-0602">Photosynthesis</keyword>
<evidence type="ECO:0000256" key="6">
    <source>
        <dbReference type="ARBA" id="ARBA00023136"/>
    </source>
</evidence>
<sequence>MASISDGQIILALISAFVTSILAVRLGSALYR</sequence>
<keyword evidence="2 7" id="KW-0812">Transmembrane</keyword>
<comment type="similarity">
    <text evidence="7">Belongs to the PsaM family.</text>
</comment>
<geneLocation type="chloroplast" evidence="8"/>
<dbReference type="GO" id="GO:0015979">
    <property type="term" value="P:photosynthesis"/>
    <property type="evidence" value="ECO:0007669"/>
    <property type="project" value="UniProtKB-UniRule"/>
</dbReference>
<keyword evidence="8" id="KW-0934">Plastid</keyword>
<dbReference type="EMBL" id="MK554796">
    <property type="protein sequence ID" value="QCD15676.1"/>
    <property type="molecule type" value="Genomic_DNA"/>
</dbReference>
<dbReference type="Pfam" id="PF07465">
    <property type="entry name" value="PsaM"/>
    <property type="match status" value="1"/>
</dbReference>
<dbReference type="AlphaFoldDB" id="A0A4D6JC92"/>
<reference evidence="8" key="1">
    <citation type="submission" date="2019-02" db="EMBL/GenBank/DDBJ databases">
        <title>Chloroplast Genome of Osmunda japonica.</title>
        <authorList>
            <person name="Xu L."/>
        </authorList>
    </citation>
    <scope>NUCLEOTIDE SEQUENCE</scope>
</reference>
<comment type="subcellular location">
    <subcellularLocation>
        <location evidence="7">Plastid</location>
        <location evidence="7">Chloroplast thylakoid membrane</location>
        <topology evidence="7">Single-pass membrane protein</topology>
    </subcellularLocation>
</comment>
<name>A0A4D6JC92_9MONI</name>
<keyword evidence="4 7" id="KW-1133">Transmembrane helix</keyword>
<proteinExistence type="inferred from homology"/>
<dbReference type="NCBIfam" id="TIGR03053">
    <property type="entry name" value="PS_I_psaM"/>
    <property type="match status" value="1"/>
</dbReference>
<keyword evidence="5 7" id="KW-0793">Thylakoid</keyword>
<keyword evidence="8" id="KW-0150">Chloroplast</keyword>
<dbReference type="HAMAP" id="MF_00828">
    <property type="entry name" value="PSI_PsaM"/>
    <property type="match status" value="1"/>
</dbReference>
<evidence type="ECO:0000256" key="5">
    <source>
        <dbReference type="ARBA" id="ARBA00023078"/>
    </source>
</evidence>
<organism evidence="8">
    <name type="scientific">Osmunda japonica</name>
    <dbReference type="NCBI Taxonomy" id="90693"/>
    <lineage>
        <taxon>Eukaryota</taxon>
        <taxon>Viridiplantae</taxon>
        <taxon>Streptophyta</taxon>
        <taxon>Embryophyta</taxon>
        <taxon>Tracheophyta</taxon>
        <taxon>Polypodiopsida</taxon>
        <taxon>Polypodiidae</taxon>
        <taxon>Osmundales</taxon>
        <taxon>Osmundaceae</taxon>
        <taxon>Osmunda</taxon>
    </lineage>
</organism>
<accession>A0A4D6JC92</accession>
<keyword evidence="3 7" id="KW-0603">Photosystem I</keyword>
<dbReference type="GO" id="GO:0009522">
    <property type="term" value="C:photosystem I"/>
    <property type="evidence" value="ECO:0007669"/>
    <property type="project" value="UniProtKB-KW"/>
</dbReference>
<dbReference type="InterPro" id="IPR037279">
    <property type="entry name" value="PSI_PsaM_sf"/>
</dbReference>
<dbReference type="GO" id="GO:0009535">
    <property type="term" value="C:chloroplast thylakoid membrane"/>
    <property type="evidence" value="ECO:0007669"/>
    <property type="project" value="UniProtKB-SubCell"/>
</dbReference>
<evidence type="ECO:0000256" key="1">
    <source>
        <dbReference type="ARBA" id="ARBA00022531"/>
    </source>
</evidence>
<dbReference type="InterPro" id="IPR010010">
    <property type="entry name" value="PSI_PsaM"/>
</dbReference>
<gene>
    <name evidence="7 8" type="primary">psaM</name>
</gene>
<evidence type="ECO:0000256" key="4">
    <source>
        <dbReference type="ARBA" id="ARBA00022989"/>
    </source>
</evidence>
<evidence type="ECO:0000256" key="3">
    <source>
        <dbReference type="ARBA" id="ARBA00022836"/>
    </source>
</evidence>
<dbReference type="SUPFAM" id="SSF81548">
    <property type="entry name" value="Subunit XII of photosystem I reaction centre, PsaM"/>
    <property type="match status" value="1"/>
</dbReference>